<dbReference type="EMBL" id="LAZR01009560">
    <property type="protein sequence ID" value="KKM71885.1"/>
    <property type="molecule type" value="Genomic_DNA"/>
</dbReference>
<sequence>MKKLKSYEIIQQAEGLSLRTIAGCGLESAENVLQLALEKVIAKKRAILRKYNKV</sequence>
<gene>
    <name evidence="1" type="ORF">LCGC14_1426040</name>
</gene>
<organism evidence="1">
    <name type="scientific">marine sediment metagenome</name>
    <dbReference type="NCBI Taxonomy" id="412755"/>
    <lineage>
        <taxon>unclassified sequences</taxon>
        <taxon>metagenomes</taxon>
        <taxon>ecological metagenomes</taxon>
    </lineage>
</organism>
<dbReference type="AlphaFoldDB" id="A0A0F9M5G6"/>
<reference evidence="1" key="1">
    <citation type="journal article" date="2015" name="Nature">
        <title>Complex archaea that bridge the gap between prokaryotes and eukaryotes.</title>
        <authorList>
            <person name="Spang A."/>
            <person name="Saw J.H."/>
            <person name="Jorgensen S.L."/>
            <person name="Zaremba-Niedzwiedzka K."/>
            <person name="Martijn J."/>
            <person name="Lind A.E."/>
            <person name="van Eijk R."/>
            <person name="Schleper C."/>
            <person name="Guy L."/>
            <person name="Ettema T.J."/>
        </authorList>
    </citation>
    <scope>NUCLEOTIDE SEQUENCE</scope>
</reference>
<proteinExistence type="predicted"/>
<protein>
    <submittedName>
        <fullName evidence="1">Uncharacterized protein</fullName>
    </submittedName>
</protein>
<comment type="caution">
    <text evidence="1">The sequence shown here is derived from an EMBL/GenBank/DDBJ whole genome shotgun (WGS) entry which is preliminary data.</text>
</comment>
<name>A0A0F9M5G6_9ZZZZ</name>
<accession>A0A0F9M5G6</accession>
<evidence type="ECO:0000313" key="1">
    <source>
        <dbReference type="EMBL" id="KKM71885.1"/>
    </source>
</evidence>